<evidence type="ECO:0000313" key="3">
    <source>
        <dbReference type="Proteomes" id="UP000799537"/>
    </source>
</evidence>
<evidence type="ECO:0000259" key="1">
    <source>
        <dbReference type="PROSITE" id="PS50011"/>
    </source>
</evidence>
<dbReference type="InterPro" id="IPR008271">
    <property type="entry name" value="Ser/Thr_kinase_AS"/>
</dbReference>
<dbReference type="InterPro" id="IPR053235">
    <property type="entry name" value="Ser_Thr_kinase"/>
</dbReference>
<dbReference type="GeneID" id="54571096"/>
<dbReference type="EMBL" id="ML993608">
    <property type="protein sequence ID" value="KAF2163451.1"/>
    <property type="molecule type" value="Genomic_DNA"/>
</dbReference>
<evidence type="ECO:0000313" key="2">
    <source>
        <dbReference type="EMBL" id="KAF2163451.1"/>
    </source>
</evidence>
<dbReference type="Pfam" id="PF00069">
    <property type="entry name" value="Pkinase"/>
    <property type="match status" value="1"/>
</dbReference>
<dbReference type="GO" id="GO:0004674">
    <property type="term" value="F:protein serine/threonine kinase activity"/>
    <property type="evidence" value="ECO:0007669"/>
    <property type="project" value="TreeGrafter"/>
</dbReference>
<gene>
    <name evidence="2" type="ORF">M409DRAFT_68403</name>
</gene>
<dbReference type="AlphaFoldDB" id="A0A6A6C8T3"/>
<dbReference type="SUPFAM" id="SSF56112">
    <property type="entry name" value="Protein kinase-like (PK-like)"/>
    <property type="match status" value="1"/>
</dbReference>
<dbReference type="Proteomes" id="UP000799537">
    <property type="component" value="Unassembled WGS sequence"/>
</dbReference>
<keyword evidence="3" id="KW-1185">Reference proteome</keyword>
<dbReference type="InterPro" id="IPR011009">
    <property type="entry name" value="Kinase-like_dom_sf"/>
</dbReference>
<dbReference type="PROSITE" id="PS50011">
    <property type="entry name" value="PROTEIN_KINASE_DOM"/>
    <property type="match status" value="1"/>
</dbReference>
<proteinExistence type="predicted"/>
<dbReference type="Gene3D" id="1.10.510.10">
    <property type="entry name" value="Transferase(Phosphotransferase) domain 1"/>
    <property type="match status" value="1"/>
</dbReference>
<reference evidence="2" key="1">
    <citation type="journal article" date="2020" name="Stud. Mycol.">
        <title>101 Dothideomycetes genomes: a test case for predicting lifestyles and emergence of pathogens.</title>
        <authorList>
            <person name="Haridas S."/>
            <person name="Albert R."/>
            <person name="Binder M."/>
            <person name="Bloem J."/>
            <person name="Labutti K."/>
            <person name="Salamov A."/>
            <person name="Andreopoulos B."/>
            <person name="Baker S."/>
            <person name="Barry K."/>
            <person name="Bills G."/>
            <person name="Bluhm B."/>
            <person name="Cannon C."/>
            <person name="Castanera R."/>
            <person name="Culley D."/>
            <person name="Daum C."/>
            <person name="Ezra D."/>
            <person name="Gonzalez J."/>
            <person name="Henrissat B."/>
            <person name="Kuo A."/>
            <person name="Liang C."/>
            <person name="Lipzen A."/>
            <person name="Lutzoni F."/>
            <person name="Magnuson J."/>
            <person name="Mondo S."/>
            <person name="Nolan M."/>
            <person name="Ohm R."/>
            <person name="Pangilinan J."/>
            <person name="Park H.-J."/>
            <person name="Ramirez L."/>
            <person name="Alfaro M."/>
            <person name="Sun H."/>
            <person name="Tritt A."/>
            <person name="Yoshinaga Y."/>
            <person name="Zwiers L.-H."/>
            <person name="Turgeon B."/>
            <person name="Goodwin S."/>
            <person name="Spatafora J."/>
            <person name="Crous P."/>
            <person name="Grigoriev I."/>
        </authorList>
    </citation>
    <scope>NUCLEOTIDE SEQUENCE</scope>
    <source>
        <strain evidence="2">ATCC 36951</strain>
    </source>
</reference>
<dbReference type="InterPro" id="IPR000719">
    <property type="entry name" value="Prot_kinase_dom"/>
</dbReference>
<dbReference type="PROSITE" id="PS00108">
    <property type="entry name" value="PROTEIN_KINASE_ST"/>
    <property type="match status" value="1"/>
</dbReference>
<protein>
    <recommendedName>
        <fullName evidence="1">Protein kinase domain-containing protein</fullName>
    </recommendedName>
</protein>
<dbReference type="RefSeq" id="XP_033664340.1">
    <property type="nucleotide sequence ID" value="XM_033817824.1"/>
</dbReference>
<sequence>MFQVGQVLKGRVGSYKLTRKLQDSVWLGVNQQIEQNVIVKWVDHFRTGYERTALLRFQDRTPHIRPLLDEVQLENGSKWPALVLKWLEDDTLRTSARGPVTRSESKRVGAGVLKALQVIHDDGYVHTDVKPDNILVNFDPLSKEITDVQLADLGSTVQEDSKHAKDGDMIGTALFRSTEAILEMQWARPTDVWSFGATMISLIYGGNFNLLRPDVPVDHDEYDLKILMKQNQFFGPPPIKYTEIADEDRLEVLTYVVENTKDNPLPFRNITTREVSEEDKKFLLKIMKIDPRDRPTVGELLEDEWFNST</sequence>
<name>A0A6A6C8T3_ZASCE</name>
<dbReference type="GO" id="GO:0005737">
    <property type="term" value="C:cytoplasm"/>
    <property type="evidence" value="ECO:0007669"/>
    <property type="project" value="TreeGrafter"/>
</dbReference>
<accession>A0A6A6C8T3</accession>
<feature type="domain" description="Protein kinase" evidence="1">
    <location>
        <begin position="1"/>
        <end position="306"/>
    </location>
</feature>
<dbReference type="GO" id="GO:0005524">
    <property type="term" value="F:ATP binding"/>
    <property type="evidence" value="ECO:0007669"/>
    <property type="project" value="InterPro"/>
</dbReference>
<organism evidence="2 3">
    <name type="scientific">Zasmidium cellare ATCC 36951</name>
    <dbReference type="NCBI Taxonomy" id="1080233"/>
    <lineage>
        <taxon>Eukaryota</taxon>
        <taxon>Fungi</taxon>
        <taxon>Dikarya</taxon>
        <taxon>Ascomycota</taxon>
        <taxon>Pezizomycotina</taxon>
        <taxon>Dothideomycetes</taxon>
        <taxon>Dothideomycetidae</taxon>
        <taxon>Mycosphaerellales</taxon>
        <taxon>Mycosphaerellaceae</taxon>
        <taxon>Zasmidium</taxon>
    </lineage>
</organism>
<dbReference type="PANTHER" id="PTHR24361">
    <property type="entry name" value="MITOGEN-ACTIVATED KINASE KINASE KINASE"/>
    <property type="match status" value="1"/>
</dbReference>
<dbReference type="OrthoDB" id="5979581at2759"/>
<dbReference type="SMART" id="SM00220">
    <property type="entry name" value="S_TKc"/>
    <property type="match status" value="1"/>
</dbReference>